<dbReference type="AlphaFoldDB" id="A0A9P7F180"/>
<reference evidence="1" key="1">
    <citation type="journal article" date="2020" name="New Phytol.">
        <title>Comparative genomics reveals dynamic genome evolution in host specialist ectomycorrhizal fungi.</title>
        <authorList>
            <person name="Lofgren L.A."/>
            <person name="Nguyen N.H."/>
            <person name="Vilgalys R."/>
            <person name="Ruytinx J."/>
            <person name="Liao H.L."/>
            <person name="Branco S."/>
            <person name="Kuo A."/>
            <person name="LaButti K."/>
            <person name="Lipzen A."/>
            <person name="Andreopoulos W."/>
            <person name="Pangilinan J."/>
            <person name="Riley R."/>
            <person name="Hundley H."/>
            <person name="Na H."/>
            <person name="Barry K."/>
            <person name="Grigoriev I.V."/>
            <person name="Stajich J.E."/>
            <person name="Kennedy P.G."/>
        </authorList>
    </citation>
    <scope>NUCLEOTIDE SEQUENCE</scope>
    <source>
        <strain evidence="1">FC423</strain>
    </source>
</reference>
<dbReference type="OrthoDB" id="2505969at2759"/>
<accession>A0A9P7F180</accession>
<protein>
    <submittedName>
        <fullName evidence="1">Uncharacterized protein</fullName>
    </submittedName>
</protein>
<dbReference type="RefSeq" id="XP_041289533.1">
    <property type="nucleotide sequence ID" value="XM_041431636.1"/>
</dbReference>
<sequence length="275" mass="32037">AKYALATANKLIDVYGSDGVKAMKVKNHNHRFVVNSFHGHAHNRHCQLQFHMLYQQGLGIEDLETCERVFSGSNAVAPVIRHVLYFHWLQFIDLHFDQWDQDRYQELSQFMYQNYKQALDIINNLTPVIEELKTQLKITDTDFEHWNIEELEYLQHLSIEQEYDPQKIVYVEALQSLTKAEYAFHNIRFLSADKVSGLSAHDKLLLAMNVVSDLERQLSIETWWTVNDTEYKQASAYLTNQQFIRAVEQLEGLVVQRLFELAKANLAGTGTCTIR</sequence>
<evidence type="ECO:0000313" key="1">
    <source>
        <dbReference type="EMBL" id="KAG2100428.1"/>
    </source>
</evidence>
<dbReference type="GeneID" id="64693895"/>
<dbReference type="InterPro" id="IPR040521">
    <property type="entry name" value="KDZ"/>
</dbReference>
<proteinExistence type="predicted"/>
<evidence type="ECO:0000313" key="2">
    <source>
        <dbReference type="Proteomes" id="UP000823399"/>
    </source>
</evidence>
<gene>
    <name evidence="1" type="ORF">F5147DRAFT_582150</name>
</gene>
<name>A0A9P7F180_9AGAM</name>
<organism evidence="1 2">
    <name type="scientific">Suillus discolor</name>
    <dbReference type="NCBI Taxonomy" id="1912936"/>
    <lineage>
        <taxon>Eukaryota</taxon>
        <taxon>Fungi</taxon>
        <taxon>Dikarya</taxon>
        <taxon>Basidiomycota</taxon>
        <taxon>Agaricomycotina</taxon>
        <taxon>Agaricomycetes</taxon>
        <taxon>Agaricomycetidae</taxon>
        <taxon>Boletales</taxon>
        <taxon>Suillineae</taxon>
        <taxon>Suillaceae</taxon>
        <taxon>Suillus</taxon>
    </lineage>
</organism>
<dbReference type="Proteomes" id="UP000823399">
    <property type="component" value="Unassembled WGS sequence"/>
</dbReference>
<keyword evidence="2" id="KW-1185">Reference proteome</keyword>
<feature type="non-terminal residue" evidence="1">
    <location>
        <position position="275"/>
    </location>
</feature>
<dbReference type="Pfam" id="PF18758">
    <property type="entry name" value="KDZ"/>
    <property type="match status" value="1"/>
</dbReference>
<dbReference type="EMBL" id="JABBWM010000054">
    <property type="protein sequence ID" value="KAG2100428.1"/>
    <property type="molecule type" value="Genomic_DNA"/>
</dbReference>
<comment type="caution">
    <text evidence="1">The sequence shown here is derived from an EMBL/GenBank/DDBJ whole genome shotgun (WGS) entry which is preliminary data.</text>
</comment>